<keyword evidence="2" id="KW-1185">Reference proteome</keyword>
<dbReference type="Proteomes" id="UP000664132">
    <property type="component" value="Unassembled WGS sequence"/>
</dbReference>
<dbReference type="OrthoDB" id="3561104at2759"/>
<proteinExistence type="predicted"/>
<evidence type="ECO:0000313" key="1">
    <source>
        <dbReference type="EMBL" id="KAG4425802.1"/>
    </source>
</evidence>
<sequence>MSQPIESTWAYRELLRIDALQEAELIHELCRLMNGHTYSWKRIDHCLRYLDANDILHLDWQDLCSLKETWDSFPSLTRERKHQDIMQGLSPALGNPSWNPRPFRTLLLNLRLILIRAGVDEEQAIQLVSQNLDATQFGAPDLWMKKESWVAETEDDEHAPLLGGETRRSWRKWFFFI</sequence>
<name>A0A8H7WJ93_9HELO</name>
<dbReference type="EMBL" id="JAFJYH010000007">
    <property type="protein sequence ID" value="KAG4425802.1"/>
    <property type="molecule type" value="Genomic_DNA"/>
</dbReference>
<dbReference type="AlphaFoldDB" id="A0A8H7WJ93"/>
<gene>
    <name evidence="1" type="ORF">IFR04_001009</name>
</gene>
<organism evidence="1 2">
    <name type="scientific">Cadophora malorum</name>
    <dbReference type="NCBI Taxonomy" id="108018"/>
    <lineage>
        <taxon>Eukaryota</taxon>
        <taxon>Fungi</taxon>
        <taxon>Dikarya</taxon>
        <taxon>Ascomycota</taxon>
        <taxon>Pezizomycotina</taxon>
        <taxon>Leotiomycetes</taxon>
        <taxon>Helotiales</taxon>
        <taxon>Ploettnerulaceae</taxon>
        <taxon>Cadophora</taxon>
    </lineage>
</organism>
<accession>A0A8H7WJ93</accession>
<reference evidence="1" key="1">
    <citation type="submission" date="2021-02" db="EMBL/GenBank/DDBJ databases">
        <title>Genome sequence Cadophora malorum strain M34.</title>
        <authorList>
            <person name="Stefanovic E."/>
            <person name="Vu D."/>
            <person name="Scully C."/>
            <person name="Dijksterhuis J."/>
            <person name="Roader J."/>
            <person name="Houbraken J."/>
        </authorList>
    </citation>
    <scope>NUCLEOTIDE SEQUENCE</scope>
    <source>
        <strain evidence="1">M34</strain>
    </source>
</reference>
<protein>
    <submittedName>
        <fullName evidence="1">Uncharacterized protein</fullName>
    </submittedName>
</protein>
<comment type="caution">
    <text evidence="1">The sequence shown here is derived from an EMBL/GenBank/DDBJ whole genome shotgun (WGS) entry which is preliminary data.</text>
</comment>
<evidence type="ECO:0000313" key="2">
    <source>
        <dbReference type="Proteomes" id="UP000664132"/>
    </source>
</evidence>